<evidence type="ECO:0000313" key="1">
    <source>
        <dbReference type="EMBL" id="OJA19985.1"/>
    </source>
</evidence>
<protein>
    <submittedName>
        <fullName evidence="1">Uncharacterized protein</fullName>
    </submittedName>
</protein>
<accession>A0A1J8R2W1</accession>
<proteinExistence type="predicted"/>
<organism evidence="1 2">
    <name type="scientific">Rhizopogon vesiculosus</name>
    <dbReference type="NCBI Taxonomy" id="180088"/>
    <lineage>
        <taxon>Eukaryota</taxon>
        <taxon>Fungi</taxon>
        <taxon>Dikarya</taxon>
        <taxon>Basidiomycota</taxon>
        <taxon>Agaricomycotina</taxon>
        <taxon>Agaricomycetes</taxon>
        <taxon>Agaricomycetidae</taxon>
        <taxon>Boletales</taxon>
        <taxon>Suillineae</taxon>
        <taxon>Rhizopogonaceae</taxon>
        <taxon>Rhizopogon</taxon>
    </lineage>
</organism>
<dbReference type="AlphaFoldDB" id="A0A1J8R2W1"/>
<keyword evidence="2" id="KW-1185">Reference proteome</keyword>
<evidence type="ECO:0000313" key="2">
    <source>
        <dbReference type="Proteomes" id="UP000183567"/>
    </source>
</evidence>
<gene>
    <name evidence="1" type="ORF">AZE42_05628</name>
</gene>
<sequence>MYYTSIYFTFSRALHLAALGIVGTNHGSTALAQPFLTYHMTWLPSMYCTLLLSRTCRTPGLLVPPFAISHFRLAVFFSHRLVAYSSHHPYHLTDTFYTPSRTFSRPKYFDIF</sequence>
<comment type="caution">
    <text evidence="1">The sequence shown here is derived from an EMBL/GenBank/DDBJ whole genome shotgun (WGS) entry which is preliminary data.</text>
</comment>
<dbReference type="EMBL" id="LVVM01000765">
    <property type="protein sequence ID" value="OJA19985.1"/>
    <property type="molecule type" value="Genomic_DNA"/>
</dbReference>
<reference evidence="1 2" key="1">
    <citation type="submission" date="2016-03" db="EMBL/GenBank/DDBJ databases">
        <title>Comparative genomics of the ectomycorrhizal sister species Rhizopogon vinicolor and Rhizopogon vesiculosus (Basidiomycota: Boletales) reveals a divergence of the mating type B locus.</title>
        <authorList>
            <person name="Mujic A.B."/>
            <person name="Kuo A."/>
            <person name="Tritt A."/>
            <person name="Lipzen A."/>
            <person name="Chen C."/>
            <person name="Johnson J."/>
            <person name="Sharma A."/>
            <person name="Barry K."/>
            <person name="Grigoriev I.V."/>
            <person name="Spatafora J.W."/>
        </authorList>
    </citation>
    <scope>NUCLEOTIDE SEQUENCE [LARGE SCALE GENOMIC DNA]</scope>
    <source>
        <strain evidence="1 2">AM-OR11-056</strain>
    </source>
</reference>
<name>A0A1J8R2W1_9AGAM</name>
<dbReference type="Proteomes" id="UP000183567">
    <property type="component" value="Unassembled WGS sequence"/>
</dbReference>